<feature type="non-terminal residue" evidence="1">
    <location>
        <position position="1"/>
    </location>
</feature>
<proteinExistence type="predicted"/>
<dbReference type="EMBL" id="KN880640">
    <property type="protein sequence ID" value="KIY64364.1"/>
    <property type="molecule type" value="Genomic_DNA"/>
</dbReference>
<dbReference type="AlphaFoldDB" id="A0A0D7B2G9"/>
<gene>
    <name evidence="1" type="ORF">CYLTODRAFT_469038</name>
</gene>
<dbReference type="Proteomes" id="UP000054007">
    <property type="component" value="Unassembled WGS sequence"/>
</dbReference>
<dbReference type="OrthoDB" id="3239511at2759"/>
<keyword evidence="2" id="KW-1185">Reference proteome</keyword>
<reference evidence="1 2" key="1">
    <citation type="journal article" date="2015" name="Fungal Genet. Biol.">
        <title>Evolution of novel wood decay mechanisms in Agaricales revealed by the genome sequences of Fistulina hepatica and Cylindrobasidium torrendii.</title>
        <authorList>
            <person name="Floudas D."/>
            <person name="Held B.W."/>
            <person name="Riley R."/>
            <person name="Nagy L.G."/>
            <person name="Koehler G."/>
            <person name="Ransdell A.S."/>
            <person name="Younus H."/>
            <person name="Chow J."/>
            <person name="Chiniquy J."/>
            <person name="Lipzen A."/>
            <person name="Tritt A."/>
            <person name="Sun H."/>
            <person name="Haridas S."/>
            <person name="LaButti K."/>
            <person name="Ohm R.A."/>
            <person name="Kues U."/>
            <person name="Blanchette R.A."/>
            <person name="Grigoriev I.V."/>
            <person name="Minto R.E."/>
            <person name="Hibbett D.S."/>
        </authorList>
    </citation>
    <scope>NUCLEOTIDE SEQUENCE [LARGE SCALE GENOMIC DNA]</scope>
    <source>
        <strain evidence="1 2">FP15055 ss-10</strain>
    </source>
</reference>
<evidence type="ECO:0000313" key="2">
    <source>
        <dbReference type="Proteomes" id="UP000054007"/>
    </source>
</evidence>
<protein>
    <submittedName>
        <fullName evidence="1">Uncharacterized protein</fullName>
    </submittedName>
</protein>
<dbReference type="Pfam" id="PF18759">
    <property type="entry name" value="Plavaka"/>
    <property type="match status" value="1"/>
</dbReference>
<evidence type="ECO:0000313" key="1">
    <source>
        <dbReference type="EMBL" id="KIY64364.1"/>
    </source>
</evidence>
<dbReference type="InterPro" id="IPR041078">
    <property type="entry name" value="Plavaka"/>
</dbReference>
<organism evidence="1 2">
    <name type="scientific">Cylindrobasidium torrendii FP15055 ss-10</name>
    <dbReference type="NCBI Taxonomy" id="1314674"/>
    <lineage>
        <taxon>Eukaryota</taxon>
        <taxon>Fungi</taxon>
        <taxon>Dikarya</taxon>
        <taxon>Basidiomycota</taxon>
        <taxon>Agaricomycotina</taxon>
        <taxon>Agaricomycetes</taxon>
        <taxon>Agaricomycetidae</taxon>
        <taxon>Agaricales</taxon>
        <taxon>Marasmiineae</taxon>
        <taxon>Physalacriaceae</taxon>
        <taxon>Cylindrobasidium</taxon>
    </lineage>
</organism>
<accession>A0A0D7B2G9</accession>
<name>A0A0D7B2G9_9AGAR</name>
<sequence length="874" mass="99961">RTDDIRTIYHPSSNKATTTEHWNDYNPGYGHTALDMAVNWSPWAPFRNRRDFEISSLPVHSLLSSGRIDDYIRSYHTGPFGRDPGISASDFASWKRTMDAMAALWFRDIWDWLSELMDDPSIGPKMEWDAVQLWRYDGKTWYRFYHEPWTADGFWKRQDQVPPDGKVLAVQIYADKTRLSSFAGVQGYPVIGRVLNIPVTTRNGRGVGSGELLAWLPFPDHNPQVSAPVWALHKRRVWHAAMGVLLKPFADASESGIYRIMAAYNNEVWRIYPTILTLSADLEEQSVMGLTRGSTANKPCPVCMADKATQHHFIDNVPRRNSTDTKDRYVKAQDISNKKERDKFFQKYGERDMENCFWVIDGFDVYCALQFDRLHVCHDGLLGQHFLPSFVYHIHLLERKTPKVPLNMYYRLVAFPRWRDMTHFVSGFTNMTFNDGTKFLHVMTQVNYTLPSILTPTADLAGYTLLRAHRHFLEFDMFIGMEVHSERTIAAGRRVARRFSDMLQVSANRAKGEKLKPRTKNWAFPKAHMVQHAFDDVEDAGASRNNNTKHGEKMHGSFKNIYQRTTNFKDVEEQILRMDRYQHGVNVIKEEIDLYDAQMAAIVQILSGDEQAQGTEGLVDSAVDTHVSVQSPEGNGAGITTLSGLSNDFPKDAAFVGFAAKLNACVRLLFEDSTLSFSANDTVSAQLCLPISHFSNHAQQIQRYASMKVNYEHEVDGRTAVDYLKCTPLFYRHPRYDCGLFHDEMGVFFARLVMIFSANVAGSEGPVLLALVHPYTQRPKSTNIDRDNNKRAAKARRTILTDKELRRYRVRPAPRGESIVVPLRSMIRGAVLVPDFGLLYKDREYLVVDLIDADMFLRMSQIKYIGQTVTHAPY</sequence>
<dbReference type="STRING" id="1314674.A0A0D7B2G9"/>